<keyword evidence="7" id="KW-1185">Reference proteome</keyword>
<dbReference type="PANTHER" id="PTHR15832">
    <property type="entry name" value="SHC (SRC HOMOLOGY DOMAIN C-TERMINAL) ADAPTOR HOMOLOG"/>
    <property type="match status" value="1"/>
</dbReference>
<feature type="region of interest" description="Disordered" evidence="3">
    <location>
        <begin position="338"/>
        <end position="365"/>
    </location>
</feature>
<dbReference type="PANTHER" id="PTHR15832:SF2">
    <property type="entry name" value="SH2 DOMAIN-CONTAINING PROTEIN"/>
    <property type="match status" value="1"/>
</dbReference>
<feature type="compositionally biased region" description="Acidic residues" evidence="3">
    <location>
        <begin position="354"/>
        <end position="365"/>
    </location>
</feature>
<dbReference type="SUPFAM" id="SSF55550">
    <property type="entry name" value="SH2 domain"/>
    <property type="match status" value="1"/>
</dbReference>
<feature type="region of interest" description="Disordered" evidence="3">
    <location>
        <begin position="201"/>
        <end position="249"/>
    </location>
</feature>
<dbReference type="EnsemblMetazoa" id="CLYHEMT009377.1">
    <property type="protein sequence ID" value="CLYHEMP009377.1"/>
    <property type="gene ID" value="CLYHEMG009377"/>
</dbReference>
<evidence type="ECO:0000313" key="6">
    <source>
        <dbReference type="EnsemblMetazoa" id="CLYHEMP009377.1"/>
    </source>
</evidence>
<dbReference type="Proteomes" id="UP000594262">
    <property type="component" value="Unplaced"/>
</dbReference>
<dbReference type="PROSITE" id="PS01179">
    <property type="entry name" value="PID"/>
    <property type="match status" value="1"/>
</dbReference>
<dbReference type="SUPFAM" id="SSF50729">
    <property type="entry name" value="PH domain-like"/>
    <property type="match status" value="1"/>
</dbReference>
<name>A0A7M5V8G3_9CNID</name>
<feature type="compositionally biased region" description="Polar residues" evidence="3">
    <location>
        <begin position="201"/>
        <end position="215"/>
    </location>
</feature>
<dbReference type="SMART" id="SM00252">
    <property type="entry name" value="SH2"/>
    <property type="match status" value="1"/>
</dbReference>
<accession>A0A7M5V8G3</accession>
<feature type="region of interest" description="Disordered" evidence="3">
    <location>
        <begin position="389"/>
        <end position="437"/>
    </location>
</feature>
<feature type="compositionally biased region" description="Basic residues" evidence="3">
    <location>
        <begin position="421"/>
        <end position="430"/>
    </location>
</feature>
<dbReference type="RefSeq" id="XP_066921999.1">
    <property type="nucleotide sequence ID" value="XM_067065898.1"/>
</dbReference>
<dbReference type="Pfam" id="PF00640">
    <property type="entry name" value="PID"/>
    <property type="match status" value="1"/>
</dbReference>
<protein>
    <recommendedName>
        <fullName evidence="8">SH2 domain-containing protein</fullName>
    </recommendedName>
</protein>
<evidence type="ECO:0000259" key="4">
    <source>
        <dbReference type="PROSITE" id="PS01179"/>
    </source>
</evidence>
<dbReference type="CDD" id="cd00173">
    <property type="entry name" value="SH2"/>
    <property type="match status" value="1"/>
</dbReference>
<dbReference type="GeneID" id="136809370"/>
<dbReference type="Pfam" id="PF00017">
    <property type="entry name" value="SH2"/>
    <property type="match status" value="1"/>
</dbReference>
<reference evidence="6" key="1">
    <citation type="submission" date="2021-01" db="UniProtKB">
        <authorList>
            <consortium name="EnsemblMetazoa"/>
        </authorList>
    </citation>
    <scope>IDENTIFICATION</scope>
</reference>
<feature type="domain" description="PID" evidence="4">
    <location>
        <begin position="19"/>
        <end position="139"/>
    </location>
</feature>
<feature type="compositionally biased region" description="Basic and acidic residues" evidence="3">
    <location>
        <begin position="222"/>
        <end position="232"/>
    </location>
</feature>
<dbReference type="Gene3D" id="3.30.505.10">
    <property type="entry name" value="SH2 domain"/>
    <property type="match status" value="1"/>
</dbReference>
<dbReference type="InterPro" id="IPR000980">
    <property type="entry name" value="SH2"/>
</dbReference>
<dbReference type="InterPro" id="IPR036860">
    <property type="entry name" value="SH2_dom_sf"/>
</dbReference>
<dbReference type="Gene3D" id="2.30.29.30">
    <property type="entry name" value="Pleckstrin-homology domain (PH domain)/Phosphotyrosine-binding domain (PTB)"/>
    <property type="match status" value="1"/>
</dbReference>
<dbReference type="AlphaFoldDB" id="A0A7M5V8G3"/>
<feature type="compositionally biased region" description="Basic and acidic residues" evidence="3">
    <location>
        <begin position="389"/>
        <end position="405"/>
    </location>
</feature>
<dbReference type="InterPro" id="IPR011993">
    <property type="entry name" value="PH-like_dom_sf"/>
</dbReference>
<evidence type="ECO:0000259" key="5">
    <source>
        <dbReference type="PROSITE" id="PS50001"/>
    </source>
</evidence>
<organism evidence="6 7">
    <name type="scientific">Clytia hemisphaerica</name>
    <dbReference type="NCBI Taxonomy" id="252671"/>
    <lineage>
        <taxon>Eukaryota</taxon>
        <taxon>Metazoa</taxon>
        <taxon>Cnidaria</taxon>
        <taxon>Hydrozoa</taxon>
        <taxon>Hydroidolina</taxon>
        <taxon>Leptothecata</taxon>
        <taxon>Obeliida</taxon>
        <taxon>Clytiidae</taxon>
        <taxon>Clytia</taxon>
    </lineage>
</organism>
<sequence>MPFIRRSGKEHFRFEKSCKFIGSLAISLLKGNERQSYVNEKLLEMKDVGKGIAVIINVTDEGIKILKDDTTAVKMAHGITKVLFSTCHPDQKLFAYVVKAPGANGKMVTQAHMFKTNKSKHTQELSSAISRAFKIAYSRNTLKRENRVDLFEKEAEDNKEIISAQKKRWAKNEMAHGHDNAAHAMRAKGYKSTKGVVASSATQRQIANEKPSSGIQKLVDSLSKEETEDPKGKLPGAKILPARSDQTLDEYSRRAAEPYKKERCLSEEDVFPMRKEPNEERFTQSAELRKVSQESTPLDDWDVVRISMTDLPTASSNFVSPAPKFGSISEETAIVNNSPAFSRPVSKFGTLPESGDEMEDEEEGDETADFIYQNVNQNNQVEYQFNLDQRNETPEKNERTPKAKQNENGTPKSSRSSDQKVKKRSRRKKIRDVPAASRMTMSEEQILKDAEWYQPGFSRSIAEEILQNRPVGSFFVRDSTSHQGSFVMTMRVPKEVKESQSMNYLIVQDRDGLYRIKGFQSIFPGLTHLVAHYSSIEEDIPCRLHISSDNPSFEASGEEIRDQKDAANELDYLFDEEQDQDYVNFSSNFDICRELDELCFS</sequence>
<dbReference type="PROSITE" id="PS50001">
    <property type="entry name" value="SH2"/>
    <property type="match status" value="1"/>
</dbReference>
<evidence type="ECO:0000256" key="1">
    <source>
        <dbReference type="ARBA" id="ARBA00022999"/>
    </source>
</evidence>
<evidence type="ECO:0008006" key="8">
    <source>
        <dbReference type="Google" id="ProtNLM"/>
    </source>
</evidence>
<keyword evidence="1 2" id="KW-0727">SH2 domain</keyword>
<proteinExistence type="predicted"/>
<dbReference type="OrthoDB" id="6077919at2759"/>
<evidence type="ECO:0000256" key="2">
    <source>
        <dbReference type="PROSITE-ProRule" id="PRU00191"/>
    </source>
</evidence>
<dbReference type="SMART" id="SM00462">
    <property type="entry name" value="PTB"/>
    <property type="match status" value="1"/>
</dbReference>
<feature type="domain" description="SH2" evidence="5">
    <location>
        <begin position="452"/>
        <end position="548"/>
    </location>
</feature>
<dbReference type="InterPro" id="IPR006020">
    <property type="entry name" value="PTB/PI_dom"/>
</dbReference>
<evidence type="ECO:0000256" key="3">
    <source>
        <dbReference type="SAM" id="MobiDB-lite"/>
    </source>
</evidence>
<evidence type="ECO:0000313" key="7">
    <source>
        <dbReference type="Proteomes" id="UP000594262"/>
    </source>
</evidence>